<dbReference type="EC" id="3.4.19.1" evidence="5"/>
<keyword evidence="6" id="KW-0963">Cytoplasm</keyword>
<dbReference type="GO" id="GO:0008242">
    <property type="term" value="F:omega peptidase activity"/>
    <property type="evidence" value="ECO:0007669"/>
    <property type="project" value="UniProtKB-EC"/>
</dbReference>
<dbReference type="Gene3D" id="3.40.50.1820">
    <property type="entry name" value="alpha/beta hydrolase"/>
    <property type="match status" value="1"/>
</dbReference>
<dbReference type="Pfam" id="PF00326">
    <property type="entry name" value="Peptidase_S9"/>
    <property type="match status" value="1"/>
</dbReference>
<evidence type="ECO:0000259" key="8">
    <source>
        <dbReference type="Pfam" id="PF00326"/>
    </source>
</evidence>
<comment type="subcellular location">
    <subcellularLocation>
        <location evidence="2">Cytoplasm</location>
    </subcellularLocation>
</comment>
<keyword evidence="7" id="KW-0378">Hydrolase</keyword>
<dbReference type="GO" id="GO:0005737">
    <property type="term" value="C:cytoplasm"/>
    <property type="evidence" value="ECO:0007669"/>
    <property type="project" value="UniProtKB-SubCell"/>
</dbReference>
<comment type="subunit">
    <text evidence="4">Homotetramer.</text>
</comment>
<name>A0AAD1Y761_EUPCR</name>
<organism evidence="10 11">
    <name type="scientific">Euplotes crassus</name>
    <dbReference type="NCBI Taxonomy" id="5936"/>
    <lineage>
        <taxon>Eukaryota</taxon>
        <taxon>Sar</taxon>
        <taxon>Alveolata</taxon>
        <taxon>Ciliophora</taxon>
        <taxon>Intramacronucleata</taxon>
        <taxon>Spirotrichea</taxon>
        <taxon>Hypotrichia</taxon>
        <taxon>Euplotida</taxon>
        <taxon>Euplotidae</taxon>
        <taxon>Moneuplotes</taxon>
    </lineage>
</organism>
<accession>A0AAD1Y761</accession>
<dbReference type="AlphaFoldDB" id="A0AAD1Y761"/>
<dbReference type="PANTHER" id="PTHR42776:SF4">
    <property type="entry name" value="ACYLAMINO-ACID-RELEASING ENZYME"/>
    <property type="match status" value="1"/>
</dbReference>
<dbReference type="Pfam" id="PF19283">
    <property type="entry name" value="APEH_N"/>
    <property type="match status" value="1"/>
</dbReference>
<evidence type="ECO:0000259" key="9">
    <source>
        <dbReference type="Pfam" id="PF19283"/>
    </source>
</evidence>
<evidence type="ECO:0000256" key="4">
    <source>
        <dbReference type="ARBA" id="ARBA00011881"/>
    </source>
</evidence>
<protein>
    <recommendedName>
        <fullName evidence="5">acylaminoacyl-peptidase</fullName>
        <ecNumber evidence="5">3.4.19.1</ecNumber>
    </recommendedName>
</protein>
<proteinExistence type="inferred from homology"/>
<sequence>MEAEPVPQEEIKQSRKISEKFEHAINLFEVLATQYPNTTGVEVIGSTYEGEKLISMVVKVCFSKTDLSKFEPRIHSNLYNVNITTGEVTKLNDIPTAEPKDKQVVAKTKRNSEMILIKTEPKNDKALYLEHWTSGGYQISLKLVDCGAIYNHPVFGGISWSKNNDKITFIAEKKPNEAFTPYWDNESKKPMTDEEAKKDAKVPHNYRKWLYNDRKGTQINNFGETLTDKKHPVMVVYDLELRKITIIDIQEFRQNGNIDTGEFDDVYPAHPIFDQSGEGIVFHGYNLPIDKLGLNFCLNKPTKLYHLKAYSQPEKAKKENGTSEEPQEDSEPFKYDIETLTEEFYFAGFPKFSDDYKYLSYFGSKEEFITHGTCLELNVIKNFGKDNQENYNVIKRDLEIDNEFSGLFGFHDNYDEAKFIKGTSKLLFNTCNKGKEILVLIDVEEKTYKVLTNPDMNTNDFIILKKIQEDYAFVASSSFNEPASLYLLSGFTDDIPKWTKICQISGKNDFFDSIMSNVKVDTLTTEEGAEGYFIRVVDEEKKIFDQQKRPTILIVHGGPHGSFPFNAFLKEKLLWMALGYNLFSVNYRGSLGYGLKFAESLSGKVFTMDVDDSLNLFQQCIDTFASEIDQTRLGIYGGSHGGFLTCSIISHPDWVDRFSAACIWNPVTAMHATVTFSDIPDWHYSVACNKPNTWILSREDVLEMYDKSPISRVENVKTPSLFIIGGDDRRCPDKQGLHFYKGLKQIGVETDLHYYPNDGHAIPSLEQNIDAMMNMIRWWVDHL</sequence>
<keyword evidence="11" id="KW-1185">Reference proteome</keyword>
<dbReference type="GO" id="GO:0004252">
    <property type="term" value="F:serine-type endopeptidase activity"/>
    <property type="evidence" value="ECO:0007669"/>
    <property type="project" value="TreeGrafter"/>
</dbReference>
<dbReference type="InterPro" id="IPR045550">
    <property type="entry name" value="AARE_N"/>
</dbReference>
<reference evidence="10" key="1">
    <citation type="submission" date="2023-07" db="EMBL/GenBank/DDBJ databases">
        <authorList>
            <consortium name="AG Swart"/>
            <person name="Singh M."/>
            <person name="Singh A."/>
            <person name="Seah K."/>
            <person name="Emmerich C."/>
        </authorList>
    </citation>
    <scope>NUCLEOTIDE SEQUENCE</scope>
    <source>
        <strain evidence="10">DP1</strain>
    </source>
</reference>
<comment type="caution">
    <text evidence="10">The sequence shown here is derived from an EMBL/GenBank/DDBJ whole genome shotgun (WGS) entry which is preliminary data.</text>
</comment>
<evidence type="ECO:0000256" key="6">
    <source>
        <dbReference type="ARBA" id="ARBA00022490"/>
    </source>
</evidence>
<evidence type="ECO:0000256" key="7">
    <source>
        <dbReference type="ARBA" id="ARBA00022801"/>
    </source>
</evidence>
<comment type="similarity">
    <text evidence="3">Belongs to the peptidase S9C family.</text>
</comment>
<evidence type="ECO:0000313" key="11">
    <source>
        <dbReference type="Proteomes" id="UP001295684"/>
    </source>
</evidence>
<feature type="domain" description="Acylamino-acid-releasing enzyme N-terminal" evidence="9">
    <location>
        <begin position="112"/>
        <end position="484"/>
    </location>
</feature>
<dbReference type="Proteomes" id="UP001295684">
    <property type="component" value="Unassembled WGS sequence"/>
</dbReference>
<dbReference type="SUPFAM" id="SSF53474">
    <property type="entry name" value="alpha/beta-Hydrolases"/>
    <property type="match status" value="1"/>
</dbReference>
<evidence type="ECO:0000256" key="5">
    <source>
        <dbReference type="ARBA" id="ARBA00012917"/>
    </source>
</evidence>
<dbReference type="GO" id="GO:0006508">
    <property type="term" value="P:proteolysis"/>
    <property type="evidence" value="ECO:0007669"/>
    <property type="project" value="InterPro"/>
</dbReference>
<evidence type="ECO:0000256" key="2">
    <source>
        <dbReference type="ARBA" id="ARBA00004496"/>
    </source>
</evidence>
<feature type="domain" description="Peptidase S9 prolyl oligopeptidase catalytic" evidence="8">
    <location>
        <begin position="574"/>
        <end position="783"/>
    </location>
</feature>
<dbReference type="PANTHER" id="PTHR42776">
    <property type="entry name" value="SERINE PEPTIDASE S9 FAMILY MEMBER"/>
    <property type="match status" value="1"/>
</dbReference>
<dbReference type="InterPro" id="IPR029058">
    <property type="entry name" value="AB_hydrolase_fold"/>
</dbReference>
<evidence type="ECO:0000313" key="10">
    <source>
        <dbReference type="EMBL" id="CAI2385739.1"/>
    </source>
</evidence>
<evidence type="ECO:0000256" key="3">
    <source>
        <dbReference type="ARBA" id="ARBA00010040"/>
    </source>
</evidence>
<dbReference type="EMBL" id="CAMPGE010028192">
    <property type="protein sequence ID" value="CAI2385739.1"/>
    <property type="molecule type" value="Genomic_DNA"/>
</dbReference>
<comment type="catalytic activity">
    <reaction evidence="1">
        <text>Cleavage of an N-acetyl or N-formyl amino acid from the N-terminus of a polypeptide.</text>
        <dbReference type="EC" id="3.4.19.1"/>
    </reaction>
</comment>
<dbReference type="InterPro" id="IPR001375">
    <property type="entry name" value="Peptidase_S9_cat"/>
</dbReference>
<gene>
    <name evidence="10" type="ORF">ECRASSUSDP1_LOCUS27322</name>
</gene>
<evidence type="ECO:0000256" key="1">
    <source>
        <dbReference type="ARBA" id="ARBA00000721"/>
    </source>
</evidence>